<dbReference type="InterPro" id="IPR011006">
    <property type="entry name" value="CheY-like_superfamily"/>
</dbReference>
<name>A0A1W1V6Z9_9DEIO</name>
<dbReference type="OrthoDB" id="72751at2"/>
<dbReference type="PANTHER" id="PTHR43214">
    <property type="entry name" value="TWO-COMPONENT RESPONSE REGULATOR"/>
    <property type="match status" value="1"/>
</dbReference>
<feature type="domain" description="HTH luxR-type" evidence="3">
    <location>
        <begin position="133"/>
        <end position="198"/>
    </location>
</feature>
<dbReference type="Proteomes" id="UP000192582">
    <property type="component" value="Unassembled WGS sequence"/>
</dbReference>
<feature type="domain" description="Response regulatory" evidence="4">
    <location>
        <begin position="3"/>
        <end position="119"/>
    </location>
</feature>
<evidence type="ECO:0000256" key="1">
    <source>
        <dbReference type="ARBA" id="ARBA00023125"/>
    </source>
</evidence>
<dbReference type="STRING" id="695939.SAMN00790413_00173"/>
<dbReference type="GO" id="GO:0006355">
    <property type="term" value="P:regulation of DNA-templated transcription"/>
    <property type="evidence" value="ECO:0007669"/>
    <property type="project" value="InterPro"/>
</dbReference>
<dbReference type="RefSeq" id="WP_084047894.1">
    <property type="nucleotide sequence ID" value="NZ_FWWU01000009.1"/>
</dbReference>
<evidence type="ECO:0000313" key="5">
    <source>
        <dbReference type="EMBL" id="SMB88774.1"/>
    </source>
</evidence>
<dbReference type="SUPFAM" id="SSF46894">
    <property type="entry name" value="C-terminal effector domain of the bipartite response regulators"/>
    <property type="match status" value="1"/>
</dbReference>
<feature type="modified residue" description="4-aspartylphosphate" evidence="2">
    <location>
        <position position="54"/>
    </location>
</feature>
<proteinExistence type="predicted"/>
<dbReference type="PROSITE" id="PS50043">
    <property type="entry name" value="HTH_LUXR_2"/>
    <property type="match status" value="1"/>
</dbReference>
<organism evidence="5 6">
    <name type="scientific">Deinococcus hopiensis KR-140</name>
    <dbReference type="NCBI Taxonomy" id="695939"/>
    <lineage>
        <taxon>Bacteria</taxon>
        <taxon>Thermotogati</taxon>
        <taxon>Deinococcota</taxon>
        <taxon>Deinococci</taxon>
        <taxon>Deinococcales</taxon>
        <taxon>Deinococcaceae</taxon>
        <taxon>Deinococcus</taxon>
    </lineage>
</organism>
<dbReference type="Pfam" id="PF00196">
    <property type="entry name" value="GerE"/>
    <property type="match status" value="1"/>
</dbReference>
<gene>
    <name evidence="5" type="ORF">SAMN00790413_00173</name>
</gene>
<dbReference type="AlphaFoldDB" id="A0A1W1V6Z9"/>
<evidence type="ECO:0000313" key="6">
    <source>
        <dbReference type="Proteomes" id="UP000192582"/>
    </source>
</evidence>
<dbReference type="Gene3D" id="3.40.50.2300">
    <property type="match status" value="1"/>
</dbReference>
<keyword evidence="2" id="KW-0597">Phosphoprotein</keyword>
<evidence type="ECO:0000259" key="4">
    <source>
        <dbReference type="PROSITE" id="PS50110"/>
    </source>
</evidence>
<evidence type="ECO:0000256" key="2">
    <source>
        <dbReference type="PROSITE-ProRule" id="PRU00169"/>
    </source>
</evidence>
<dbReference type="InterPro" id="IPR001789">
    <property type="entry name" value="Sig_transdc_resp-reg_receiver"/>
</dbReference>
<dbReference type="CDD" id="cd06170">
    <property type="entry name" value="LuxR_C_like"/>
    <property type="match status" value="1"/>
</dbReference>
<dbReference type="Pfam" id="PF00072">
    <property type="entry name" value="Response_reg"/>
    <property type="match status" value="1"/>
</dbReference>
<dbReference type="SUPFAM" id="SSF52172">
    <property type="entry name" value="CheY-like"/>
    <property type="match status" value="1"/>
</dbReference>
<dbReference type="SMART" id="SM00448">
    <property type="entry name" value="REC"/>
    <property type="match status" value="1"/>
</dbReference>
<dbReference type="InterPro" id="IPR039420">
    <property type="entry name" value="WalR-like"/>
</dbReference>
<dbReference type="SMART" id="SM00421">
    <property type="entry name" value="HTH_LUXR"/>
    <property type="match status" value="1"/>
</dbReference>
<dbReference type="PROSITE" id="PS50110">
    <property type="entry name" value="RESPONSE_REGULATORY"/>
    <property type="match status" value="1"/>
</dbReference>
<dbReference type="PRINTS" id="PR00038">
    <property type="entry name" value="HTHLUXR"/>
</dbReference>
<protein>
    <submittedName>
        <fullName evidence="5">Two component transcriptional regulator, LuxR family</fullName>
    </submittedName>
</protein>
<keyword evidence="6" id="KW-1185">Reference proteome</keyword>
<accession>A0A1W1V6Z9</accession>
<dbReference type="InterPro" id="IPR000792">
    <property type="entry name" value="Tscrpt_reg_LuxR_C"/>
</dbReference>
<reference evidence="5 6" key="1">
    <citation type="submission" date="2017-04" db="EMBL/GenBank/DDBJ databases">
        <authorList>
            <person name="Afonso C.L."/>
            <person name="Miller P.J."/>
            <person name="Scott M.A."/>
            <person name="Spackman E."/>
            <person name="Goraichik I."/>
            <person name="Dimitrov K.M."/>
            <person name="Suarez D.L."/>
            <person name="Swayne D.E."/>
        </authorList>
    </citation>
    <scope>NUCLEOTIDE SEQUENCE [LARGE SCALE GENOMIC DNA]</scope>
    <source>
        <strain evidence="5 6">KR-140</strain>
    </source>
</reference>
<dbReference type="PANTHER" id="PTHR43214:SF42">
    <property type="entry name" value="TRANSCRIPTIONAL REGULATORY PROTEIN DESR"/>
    <property type="match status" value="1"/>
</dbReference>
<dbReference type="GO" id="GO:0003677">
    <property type="term" value="F:DNA binding"/>
    <property type="evidence" value="ECO:0007669"/>
    <property type="project" value="UniProtKB-KW"/>
</dbReference>
<dbReference type="InterPro" id="IPR016032">
    <property type="entry name" value="Sig_transdc_resp-reg_C-effctor"/>
</dbReference>
<sequence length="200" mass="21296">MIRLLLAEDQALVRGALAALLSLEGDLEVVGMAADGEEALAQVKALRPDILVTDIEMPRLSGLDLAERLGAEVPGVRVVIVTTFGRAGYLRRALEVGARGYLLKDAPAADLADAIRRVHAGGRAVDPTLAAEAWGDRNPLTDRERQVLREAETGATTAQIAAALNLSEGTVRNYLSEAIGKLEAGNRVEAARQAREKGWL</sequence>
<dbReference type="GO" id="GO:0000160">
    <property type="term" value="P:phosphorelay signal transduction system"/>
    <property type="evidence" value="ECO:0007669"/>
    <property type="project" value="InterPro"/>
</dbReference>
<dbReference type="EMBL" id="FWWU01000009">
    <property type="protein sequence ID" value="SMB88774.1"/>
    <property type="molecule type" value="Genomic_DNA"/>
</dbReference>
<evidence type="ECO:0000259" key="3">
    <source>
        <dbReference type="PROSITE" id="PS50043"/>
    </source>
</evidence>
<keyword evidence="1" id="KW-0238">DNA-binding</keyword>